<dbReference type="InterPro" id="IPR050537">
    <property type="entry name" value="2-oxoacid_dehydrogenase"/>
</dbReference>
<sequence length="110" mass="12337">MFYDCRHLRSRTVRDLQMFQHARSIRTTKCIYGIEEVKAPNFPDSVSSGDVKLIKKEGDAVAMDKVVLEIETDKTALPVMSPGHGTIAKMLVKEGESVKSQQPLFQVSKI</sequence>
<evidence type="ECO:0000313" key="5">
    <source>
        <dbReference type="EMBL" id="VVC98724.1"/>
    </source>
</evidence>
<dbReference type="Pfam" id="PF00364">
    <property type="entry name" value="Biotin_lipoyl"/>
    <property type="match status" value="1"/>
</dbReference>
<feature type="domain" description="Lipoyl-binding" evidence="4">
    <location>
        <begin position="34"/>
        <end position="108"/>
    </location>
</feature>
<evidence type="ECO:0000313" key="6">
    <source>
        <dbReference type="Proteomes" id="UP000324832"/>
    </source>
</evidence>
<evidence type="ECO:0000256" key="1">
    <source>
        <dbReference type="ARBA" id="ARBA00007317"/>
    </source>
</evidence>
<keyword evidence="2" id="KW-0450">Lipoyl</keyword>
<evidence type="ECO:0000256" key="2">
    <source>
        <dbReference type="ARBA" id="ARBA00022823"/>
    </source>
</evidence>
<dbReference type="GO" id="GO:0004149">
    <property type="term" value="F:dihydrolipoyllysine-residue succinyltransferase activity"/>
    <property type="evidence" value="ECO:0007669"/>
    <property type="project" value="TreeGrafter"/>
</dbReference>
<evidence type="ECO:0000259" key="4">
    <source>
        <dbReference type="PROSITE" id="PS50968"/>
    </source>
</evidence>
<dbReference type="EMBL" id="FZQP02003767">
    <property type="protein sequence ID" value="VVC98724.1"/>
    <property type="molecule type" value="Genomic_DNA"/>
</dbReference>
<dbReference type="Proteomes" id="UP000324832">
    <property type="component" value="Unassembled WGS sequence"/>
</dbReference>
<protein>
    <recommendedName>
        <fullName evidence="4">Lipoyl-binding domain-containing protein</fullName>
    </recommendedName>
</protein>
<reference evidence="5 6" key="1">
    <citation type="submission" date="2017-07" db="EMBL/GenBank/DDBJ databases">
        <authorList>
            <person name="Talla V."/>
            <person name="Backstrom N."/>
        </authorList>
    </citation>
    <scope>NUCLEOTIDE SEQUENCE [LARGE SCALE GENOMIC DNA]</scope>
</reference>
<dbReference type="PANTHER" id="PTHR43416:SF5">
    <property type="entry name" value="DIHYDROLIPOYLLYSINE-RESIDUE SUCCINYLTRANSFERASE COMPONENT OF 2-OXOGLUTARATE DEHYDROGENASE COMPLEX, MITOCHONDRIAL"/>
    <property type="match status" value="1"/>
</dbReference>
<dbReference type="GO" id="GO:0006099">
    <property type="term" value="P:tricarboxylic acid cycle"/>
    <property type="evidence" value="ECO:0007669"/>
    <property type="project" value="TreeGrafter"/>
</dbReference>
<dbReference type="Gene3D" id="2.40.50.100">
    <property type="match status" value="1"/>
</dbReference>
<evidence type="ECO:0000256" key="3">
    <source>
        <dbReference type="ARBA" id="ARBA00022946"/>
    </source>
</evidence>
<dbReference type="InterPro" id="IPR000089">
    <property type="entry name" value="Biotin_lipoyl"/>
</dbReference>
<dbReference type="PANTHER" id="PTHR43416">
    <property type="entry name" value="DIHYDROLIPOYLLYSINE-RESIDUE SUCCINYLTRANSFERASE COMPONENT OF 2-OXOGLUTARATE DEHYDROGENASE COMPLEX, MITOCHONDRIAL-RELATED"/>
    <property type="match status" value="1"/>
</dbReference>
<accession>A0A5E4QL85</accession>
<proteinExistence type="inferred from homology"/>
<organism evidence="5 6">
    <name type="scientific">Leptidea sinapis</name>
    <dbReference type="NCBI Taxonomy" id="189913"/>
    <lineage>
        <taxon>Eukaryota</taxon>
        <taxon>Metazoa</taxon>
        <taxon>Ecdysozoa</taxon>
        <taxon>Arthropoda</taxon>
        <taxon>Hexapoda</taxon>
        <taxon>Insecta</taxon>
        <taxon>Pterygota</taxon>
        <taxon>Neoptera</taxon>
        <taxon>Endopterygota</taxon>
        <taxon>Lepidoptera</taxon>
        <taxon>Glossata</taxon>
        <taxon>Ditrysia</taxon>
        <taxon>Papilionoidea</taxon>
        <taxon>Pieridae</taxon>
        <taxon>Dismorphiinae</taxon>
        <taxon>Leptidea</taxon>
    </lineage>
</organism>
<dbReference type="InterPro" id="IPR003016">
    <property type="entry name" value="2-oxoA_DH_lipoyl-BS"/>
</dbReference>
<dbReference type="GO" id="GO:0005739">
    <property type="term" value="C:mitochondrion"/>
    <property type="evidence" value="ECO:0007669"/>
    <property type="project" value="TreeGrafter"/>
</dbReference>
<dbReference type="CDD" id="cd06849">
    <property type="entry name" value="lipoyl_domain"/>
    <property type="match status" value="1"/>
</dbReference>
<gene>
    <name evidence="5" type="ORF">LSINAPIS_LOCUS9752</name>
</gene>
<name>A0A5E4QL85_9NEOP</name>
<dbReference type="SUPFAM" id="SSF51230">
    <property type="entry name" value="Single hybrid motif"/>
    <property type="match status" value="1"/>
</dbReference>
<dbReference type="InterPro" id="IPR011053">
    <property type="entry name" value="Single_hybrid_motif"/>
</dbReference>
<keyword evidence="3" id="KW-0809">Transit peptide</keyword>
<dbReference type="PROSITE" id="PS50968">
    <property type="entry name" value="BIOTINYL_LIPOYL"/>
    <property type="match status" value="1"/>
</dbReference>
<dbReference type="AlphaFoldDB" id="A0A5E4QL85"/>
<comment type="similarity">
    <text evidence="1">Belongs to the 2-oxoacid dehydrogenase family.</text>
</comment>
<dbReference type="PROSITE" id="PS00189">
    <property type="entry name" value="LIPOYL"/>
    <property type="match status" value="1"/>
</dbReference>
<keyword evidence="6" id="KW-1185">Reference proteome</keyword>